<dbReference type="EMBL" id="ML734621">
    <property type="protein sequence ID" value="KAB8244814.1"/>
    <property type="molecule type" value="Genomic_DNA"/>
</dbReference>
<organism evidence="2">
    <name type="scientific">Aspergillus flavus</name>
    <dbReference type="NCBI Taxonomy" id="5059"/>
    <lineage>
        <taxon>Eukaryota</taxon>
        <taxon>Fungi</taxon>
        <taxon>Dikarya</taxon>
        <taxon>Ascomycota</taxon>
        <taxon>Pezizomycotina</taxon>
        <taxon>Eurotiomycetes</taxon>
        <taxon>Eurotiomycetidae</taxon>
        <taxon>Eurotiales</taxon>
        <taxon>Aspergillaceae</taxon>
        <taxon>Aspergillus</taxon>
        <taxon>Aspergillus subgen. Circumdati</taxon>
    </lineage>
</organism>
<reference evidence="2" key="1">
    <citation type="submission" date="2019-04" db="EMBL/GenBank/DDBJ databases">
        <title>Friends and foes A comparative genomics study of 23 Aspergillus species from section Flavi.</title>
        <authorList>
            <consortium name="DOE Joint Genome Institute"/>
            <person name="Kjaerbolling I."/>
            <person name="Vesth T."/>
            <person name="Frisvad J.C."/>
            <person name="Nybo J.L."/>
            <person name="Theobald S."/>
            <person name="Kildgaard S."/>
            <person name="Isbrandt T."/>
            <person name="Kuo A."/>
            <person name="Sato A."/>
            <person name="Lyhne E.K."/>
            <person name="Kogle M.E."/>
            <person name="Wiebenga A."/>
            <person name="Kun R.S."/>
            <person name="Lubbers R.J."/>
            <person name="Makela M.R."/>
            <person name="Barry K."/>
            <person name="Chovatia M."/>
            <person name="Clum A."/>
            <person name="Daum C."/>
            <person name="Haridas S."/>
            <person name="He G."/>
            <person name="LaButti K."/>
            <person name="Lipzen A."/>
            <person name="Mondo S."/>
            <person name="Riley R."/>
            <person name="Salamov A."/>
            <person name="Simmons B.A."/>
            <person name="Magnuson J.K."/>
            <person name="Henrissat B."/>
            <person name="Mortensen U.H."/>
            <person name="Larsen T.O."/>
            <person name="Devries R.P."/>
            <person name="Grigoriev I.V."/>
            <person name="Machida M."/>
            <person name="Baker S.E."/>
            <person name="Andersen M.R."/>
        </authorList>
    </citation>
    <scope>NUCLEOTIDE SEQUENCE [LARGE SCALE GENOMIC DNA]</scope>
    <source>
        <strain evidence="2">CBS 121.62</strain>
    </source>
</reference>
<evidence type="ECO:0000313" key="2">
    <source>
        <dbReference type="EMBL" id="KAB8244814.1"/>
    </source>
</evidence>
<accession>A0A5N6GTH3</accession>
<gene>
    <name evidence="2" type="ORF">BDV35DRAFT_358702</name>
</gene>
<protein>
    <submittedName>
        <fullName evidence="2">Uncharacterized protein</fullName>
    </submittedName>
</protein>
<sequence length="55" mass="6194">MDSQDSEKGFQVATRLESIEGSRPTTNLSSSPTAEYRREYAFYFPISTGFTLPII</sequence>
<dbReference type="Proteomes" id="UP000325434">
    <property type="component" value="Unassembled WGS sequence"/>
</dbReference>
<dbReference type="AlphaFoldDB" id="A0A5N6GTH3"/>
<name>A0A5N6GTH3_ASPFL</name>
<proteinExistence type="predicted"/>
<evidence type="ECO:0000256" key="1">
    <source>
        <dbReference type="SAM" id="MobiDB-lite"/>
    </source>
</evidence>
<feature type="region of interest" description="Disordered" evidence="1">
    <location>
        <begin position="1"/>
        <end position="31"/>
    </location>
</feature>